<dbReference type="InterPro" id="IPR003961">
    <property type="entry name" value="FN3_dom"/>
</dbReference>
<dbReference type="PROSITE" id="PS50025">
    <property type="entry name" value="LAM_G_DOMAIN"/>
    <property type="match status" value="1"/>
</dbReference>
<dbReference type="EMBL" id="BKDJ01000004">
    <property type="protein sequence ID" value="GER22678.1"/>
    <property type="molecule type" value="Genomic_DNA"/>
</dbReference>
<evidence type="ECO:0000313" key="13">
    <source>
        <dbReference type="Proteomes" id="UP000325307"/>
    </source>
</evidence>
<keyword evidence="4" id="KW-0966">Cell projection</keyword>
<keyword evidence="13" id="KW-1185">Reference proteome</keyword>
<dbReference type="InterPro" id="IPR022409">
    <property type="entry name" value="PKD/Chitinase_dom"/>
</dbReference>
<dbReference type="Pfam" id="PF13385">
    <property type="entry name" value="Laminin_G_3"/>
    <property type="match status" value="1"/>
</dbReference>
<dbReference type="CDD" id="cd00146">
    <property type="entry name" value="PKD"/>
    <property type="match status" value="2"/>
</dbReference>
<keyword evidence="2 8" id="KW-0732">Signal</keyword>
<dbReference type="InterPro" id="IPR036116">
    <property type="entry name" value="FN3_sf"/>
</dbReference>
<dbReference type="Pfam" id="PF18911">
    <property type="entry name" value="PKD_4"/>
    <property type="match status" value="2"/>
</dbReference>
<evidence type="ECO:0000256" key="6">
    <source>
        <dbReference type="ARBA" id="ARBA00023326"/>
    </source>
</evidence>
<dbReference type="Gene3D" id="2.130.10.10">
    <property type="entry name" value="YVTN repeat-like/Quinoprotein amine dehydrogenase"/>
    <property type="match status" value="1"/>
</dbReference>
<feature type="signal peptide" evidence="8">
    <location>
        <begin position="1"/>
        <end position="24"/>
    </location>
</feature>
<evidence type="ECO:0000259" key="11">
    <source>
        <dbReference type="PROSITE" id="PS50853"/>
    </source>
</evidence>
<evidence type="ECO:0008006" key="14">
    <source>
        <dbReference type="Google" id="ProtNLM"/>
    </source>
</evidence>
<dbReference type="RefSeq" id="WP_149956298.1">
    <property type="nucleotide sequence ID" value="NZ_BKDJ01000004.1"/>
</dbReference>
<evidence type="ECO:0000256" key="5">
    <source>
        <dbReference type="ARBA" id="ARBA00023295"/>
    </source>
</evidence>
<feature type="chain" id="PRO_5023098516" description="PKD domain-containing protein" evidence="8">
    <location>
        <begin position="25"/>
        <end position="1419"/>
    </location>
</feature>
<dbReference type="GO" id="GO:0016798">
    <property type="term" value="F:hydrolase activity, acting on glycosyl bonds"/>
    <property type="evidence" value="ECO:0007669"/>
    <property type="project" value="UniProtKB-KW"/>
</dbReference>
<dbReference type="InterPro" id="IPR000601">
    <property type="entry name" value="PKD_dom"/>
</dbReference>
<proteinExistence type="predicted"/>
<evidence type="ECO:0000259" key="10">
    <source>
        <dbReference type="PROSITE" id="PS50093"/>
    </source>
</evidence>
<evidence type="ECO:0000256" key="8">
    <source>
        <dbReference type="SAM" id="SignalP"/>
    </source>
</evidence>
<evidence type="ECO:0000256" key="4">
    <source>
        <dbReference type="ARBA" id="ARBA00023273"/>
    </source>
</evidence>
<dbReference type="PROSITE" id="PS50853">
    <property type="entry name" value="FN3"/>
    <property type="match status" value="1"/>
</dbReference>
<comment type="caution">
    <text evidence="12">The sequence shown here is derived from an EMBL/GenBank/DDBJ whole genome shotgun (WGS) entry which is preliminary data.</text>
</comment>
<feature type="region of interest" description="Disordered" evidence="7">
    <location>
        <begin position="951"/>
        <end position="973"/>
    </location>
</feature>
<dbReference type="SMART" id="SM00060">
    <property type="entry name" value="FN3"/>
    <property type="match status" value="1"/>
</dbReference>
<dbReference type="SUPFAM" id="SSF49899">
    <property type="entry name" value="Concanavalin A-like lectins/glucanases"/>
    <property type="match status" value="1"/>
</dbReference>
<dbReference type="InterPro" id="IPR015943">
    <property type="entry name" value="WD40/YVTN_repeat-like_dom_sf"/>
</dbReference>
<feature type="domain" description="PKD" evidence="10">
    <location>
        <begin position="884"/>
        <end position="968"/>
    </location>
</feature>
<dbReference type="GO" id="GO:0031410">
    <property type="term" value="C:cytoplasmic vesicle"/>
    <property type="evidence" value="ECO:0007669"/>
    <property type="project" value="TreeGrafter"/>
</dbReference>
<dbReference type="GO" id="GO:0016020">
    <property type="term" value="C:membrane"/>
    <property type="evidence" value="ECO:0007669"/>
    <property type="project" value="TreeGrafter"/>
</dbReference>
<evidence type="ECO:0000256" key="3">
    <source>
        <dbReference type="ARBA" id="ARBA00023157"/>
    </source>
</evidence>
<feature type="domain" description="PKD" evidence="10">
    <location>
        <begin position="798"/>
        <end position="882"/>
    </location>
</feature>
<dbReference type="SMART" id="SM00560">
    <property type="entry name" value="LamGL"/>
    <property type="match status" value="1"/>
</dbReference>
<dbReference type="PANTHER" id="PTHR46182">
    <property type="entry name" value="FI19480P1"/>
    <property type="match status" value="1"/>
</dbReference>
<organism evidence="12 13">
    <name type="scientific">Zafaria cholistanensis</name>
    <dbReference type="NCBI Taxonomy" id="1682741"/>
    <lineage>
        <taxon>Bacteria</taxon>
        <taxon>Bacillati</taxon>
        <taxon>Actinomycetota</taxon>
        <taxon>Actinomycetes</taxon>
        <taxon>Micrococcales</taxon>
        <taxon>Micrococcaceae</taxon>
        <taxon>Zafaria</taxon>
    </lineage>
</organism>
<sequence>MLPLRNRFAAIAVTAIVSGSLVFAAGSPAAADTAPADPANPLTPATVTADGLPTVQINGVAWTQLIIGDTVYVGGEFTSARPAGSPAGVNEVPRGNILAYNLHTGQLIDSFAPSFNAQVTALAASPDGSKLYVGGQFTALNGATVWRLVALDPATGALDLNFLPKPSTTVRAIAATEDTVYYGGLFGAVGSVERLGLAAARVSDGALLDWAPRAQGGRVNALALSPDGSKIAVGGAFTTLNGSSRPGYGLGVLDTVTGTQFPLPANDFVRNGGTGGAITALAADGTNFYATGYTFGQTSTLEGAVSIKWADLSTEWLEDCHGDTYSVYAGAPDAVYIAGHPHYCGNIGGFPQESPRTMWEFRRGLAFSKKAGGTITRDVHGYPNFEGQPHPTLQHWYPDMNTGTFTGQNQGPWSVTGSGDYVVMGGEFTIVNGRAQQGLVRYTTRQNAPNAEAPRISGANFKPTLTSPAPGTVKVRWQANWDRDNEHLTYRVIRNGNTANPVHTTTASSSFWWRPGMSFTDTGLVPGQEYRYRIFATDPLGNEVRSDTVTIIAAAEGPAASAYADTVAADRPSNYWRFGGDGQAAGIDRAGNDDLTLNAGVALGGAGALAGDGDTAASFSGTATGTAHPTSRVRQADTFSAEVWFRTTTDRDGRIIGYGSAAANTSDLMDRHLYMSNNGQLYFGVRQRGVRSTVNTTARYNDGQWHHAVTTLGPNGMQLFVDGKRVAGRADVKAGLEMPGYWKIGGDSLAGWITATPSTAYFAGDIDEVAIYPSVLSDTQIQNHYVVGTTGVAANQAPAASFTSSAEGLAVGVDGSGSTDADGTIASYAWEFGDGATATGATASHTYAAAGTYTVRLTVTDNGGATHSISREVTVTAPPANQVPAASFISSAEGLAVGVDGSGSTDADGTIASYAWEFGDGATATGATASHTYAAAGTYTVRLTVTDNGGATHSTSREVTVTAPPAKEPAGPLAVDAFGRTETGGWGSAETGGAWGRNGSASLFAVDGRAGTIRMGAPGSGPSAYLAGVSSTSSDVSVTVSLDKQPTGGGTFVSVAGRTTSAGQYRAKVKVAANGAVTLYTVRVVGNVETVLDSGTVAGLTYAAGDRLRVRVQVDGTSPTTVNAKVWREGSAEPSAWQESATDTTAGLQEAGGILLATYLTGSSTNAPVVASFDDLNAIPVGFVAPEEPADPGNPPAEPPAEPPVVPLAVDAFGRTETGGWGSAETGGAWGRNGSASLFAVDGRAGTIRMGAPGSGPSAYLAGVSSTSSDVSVTVSLDKQPTGGGTFVSVAGRTTSAGQYRAKVKVAANGAVTLYTVRVVGNVETVLDSGTVAGLTYAAGDRLRVRVQVDGTSPTTVNAKVWREGSAEPSAWQESATDTTAGLQEAGGILLATYLTGSSTNAPVVASFDDLNAIPVEKP</sequence>
<feature type="domain" description="Fibronectin type-III" evidence="11">
    <location>
        <begin position="459"/>
        <end position="557"/>
    </location>
</feature>
<feature type="domain" description="Laminin G" evidence="9">
    <location>
        <begin position="616"/>
        <end position="797"/>
    </location>
</feature>
<evidence type="ECO:0000256" key="1">
    <source>
        <dbReference type="ARBA" id="ARBA00004316"/>
    </source>
</evidence>
<dbReference type="InterPro" id="IPR006558">
    <property type="entry name" value="LamG-like"/>
</dbReference>
<dbReference type="Gene3D" id="2.60.40.10">
    <property type="entry name" value="Immunoglobulins"/>
    <property type="match status" value="3"/>
</dbReference>
<dbReference type="SUPFAM" id="SSF49265">
    <property type="entry name" value="Fibronectin type III"/>
    <property type="match status" value="1"/>
</dbReference>
<keyword evidence="6" id="KW-0624">Polysaccharide degradation</keyword>
<keyword evidence="3" id="KW-1015">Disulfide bond</keyword>
<dbReference type="SUPFAM" id="SSF49299">
    <property type="entry name" value="PKD domain"/>
    <property type="match status" value="2"/>
</dbReference>
<dbReference type="PROSITE" id="PS50093">
    <property type="entry name" value="PKD"/>
    <property type="match status" value="2"/>
</dbReference>
<dbReference type="CDD" id="cd00063">
    <property type="entry name" value="FN3"/>
    <property type="match status" value="1"/>
</dbReference>
<dbReference type="InterPro" id="IPR013320">
    <property type="entry name" value="ConA-like_dom_sf"/>
</dbReference>
<evidence type="ECO:0000256" key="7">
    <source>
        <dbReference type="SAM" id="MobiDB-lite"/>
    </source>
</evidence>
<evidence type="ECO:0000256" key="2">
    <source>
        <dbReference type="ARBA" id="ARBA00022729"/>
    </source>
</evidence>
<dbReference type="InterPro" id="IPR013783">
    <property type="entry name" value="Ig-like_fold"/>
</dbReference>
<dbReference type="PANTHER" id="PTHR46182:SF2">
    <property type="entry name" value="FI19480P1"/>
    <property type="match status" value="1"/>
</dbReference>
<keyword evidence="5" id="KW-0326">Glycosidase</keyword>
<dbReference type="GO" id="GO:0042995">
    <property type="term" value="C:cell projection"/>
    <property type="evidence" value="ECO:0007669"/>
    <property type="project" value="UniProtKB-SubCell"/>
</dbReference>
<reference evidence="12 13" key="1">
    <citation type="submission" date="2019-09" db="EMBL/GenBank/DDBJ databases">
        <title>Arthrobacter zafarii sp. nov., a moderately thermotolerant and halotolerant actinobacterium isolated from Cholistan desert soil of Pakistan.</title>
        <authorList>
            <person name="Amin A."/>
            <person name="Ahmed I."/>
            <person name="Khalid N."/>
            <person name="Schumann P."/>
            <person name="Busse H.J."/>
            <person name="Khan I.U."/>
            <person name="Li S."/>
            <person name="Li W.J."/>
        </authorList>
    </citation>
    <scope>NUCLEOTIDE SEQUENCE [LARGE SCALE GENOMIC DNA]</scope>
    <source>
        <strain evidence="12 13">NCCP-1664</strain>
    </source>
</reference>
<dbReference type="GO" id="GO:0000272">
    <property type="term" value="P:polysaccharide catabolic process"/>
    <property type="evidence" value="ECO:0007669"/>
    <property type="project" value="UniProtKB-KW"/>
</dbReference>
<gene>
    <name evidence="12" type="ORF">NCCP1664_11750</name>
</gene>
<evidence type="ECO:0000313" key="12">
    <source>
        <dbReference type="EMBL" id="GER22678.1"/>
    </source>
</evidence>
<dbReference type="CDD" id="cd00110">
    <property type="entry name" value="LamG"/>
    <property type="match status" value="1"/>
</dbReference>
<dbReference type="OrthoDB" id="9802683at2"/>
<dbReference type="InterPro" id="IPR001791">
    <property type="entry name" value="Laminin_G"/>
</dbReference>
<dbReference type="InterPro" id="IPR035986">
    <property type="entry name" value="PKD_dom_sf"/>
</dbReference>
<dbReference type="SUPFAM" id="SSF50998">
    <property type="entry name" value="Quinoprotein alcohol dehydrogenase-like"/>
    <property type="match status" value="1"/>
</dbReference>
<comment type="subcellular location">
    <subcellularLocation>
        <location evidence="1">Cell projection</location>
    </subcellularLocation>
</comment>
<dbReference type="SMART" id="SM00282">
    <property type="entry name" value="LamG"/>
    <property type="match status" value="1"/>
</dbReference>
<dbReference type="InterPro" id="IPR029865">
    <property type="entry name" value="KIAA0319-like"/>
</dbReference>
<dbReference type="Gene3D" id="2.60.120.200">
    <property type="match status" value="1"/>
</dbReference>
<evidence type="ECO:0000259" key="9">
    <source>
        <dbReference type="PROSITE" id="PS50025"/>
    </source>
</evidence>
<dbReference type="InterPro" id="IPR011047">
    <property type="entry name" value="Quinoprotein_ADH-like_sf"/>
</dbReference>
<keyword evidence="5" id="KW-0378">Hydrolase</keyword>
<accession>A0A5A7NSA1</accession>
<protein>
    <recommendedName>
        <fullName evidence="14">PKD domain-containing protein</fullName>
    </recommendedName>
</protein>
<name>A0A5A7NSA1_9MICC</name>
<dbReference type="SMART" id="SM00089">
    <property type="entry name" value="PKD"/>
    <property type="match status" value="2"/>
</dbReference>
<keyword evidence="6" id="KW-0119">Carbohydrate metabolism</keyword>
<dbReference type="Proteomes" id="UP000325307">
    <property type="component" value="Unassembled WGS sequence"/>
</dbReference>